<dbReference type="Proteomes" id="UP000887013">
    <property type="component" value="Unassembled WGS sequence"/>
</dbReference>
<evidence type="ECO:0000313" key="1">
    <source>
        <dbReference type="EMBL" id="GFU12670.1"/>
    </source>
</evidence>
<evidence type="ECO:0000313" key="2">
    <source>
        <dbReference type="Proteomes" id="UP000887013"/>
    </source>
</evidence>
<organism evidence="1 2">
    <name type="scientific">Nephila pilipes</name>
    <name type="common">Giant wood spider</name>
    <name type="synonym">Nephila maculata</name>
    <dbReference type="NCBI Taxonomy" id="299642"/>
    <lineage>
        <taxon>Eukaryota</taxon>
        <taxon>Metazoa</taxon>
        <taxon>Ecdysozoa</taxon>
        <taxon>Arthropoda</taxon>
        <taxon>Chelicerata</taxon>
        <taxon>Arachnida</taxon>
        <taxon>Araneae</taxon>
        <taxon>Araneomorphae</taxon>
        <taxon>Entelegynae</taxon>
        <taxon>Araneoidea</taxon>
        <taxon>Nephilidae</taxon>
        <taxon>Nephila</taxon>
    </lineage>
</organism>
<dbReference type="EMBL" id="BMAW01078825">
    <property type="protein sequence ID" value="GFU12670.1"/>
    <property type="molecule type" value="Genomic_DNA"/>
</dbReference>
<gene>
    <name evidence="1" type="ORF">NPIL_269771</name>
</gene>
<dbReference type="AlphaFoldDB" id="A0A8X6UFT0"/>
<protein>
    <submittedName>
        <fullName evidence="1">Uncharacterized protein</fullName>
    </submittedName>
</protein>
<reference evidence="1" key="1">
    <citation type="submission" date="2020-08" db="EMBL/GenBank/DDBJ databases">
        <title>Multicomponent nature underlies the extraordinary mechanical properties of spider dragline silk.</title>
        <authorList>
            <person name="Kono N."/>
            <person name="Nakamura H."/>
            <person name="Mori M."/>
            <person name="Yoshida Y."/>
            <person name="Ohtoshi R."/>
            <person name="Malay A.D."/>
            <person name="Moran D.A.P."/>
            <person name="Tomita M."/>
            <person name="Numata K."/>
            <person name="Arakawa K."/>
        </authorList>
    </citation>
    <scope>NUCLEOTIDE SEQUENCE</scope>
</reference>
<sequence length="103" mass="11502">MRRSLVKAKKSRFLALGGYFRREGVHFRFPGTFESGPSPEIAPFFPFSRQGPSCAFLEIRSFRYSESDVSAAGLVSCPGYTASRVWGYLLPQTSFGVYESPAF</sequence>
<keyword evidence="2" id="KW-1185">Reference proteome</keyword>
<name>A0A8X6UFT0_NEPPI</name>
<comment type="caution">
    <text evidence="1">The sequence shown here is derived from an EMBL/GenBank/DDBJ whole genome shotgun (WGS) entry which is preliminary data.</text>
</comment>
<proteinExistence type="predicted"/>
<accession>A0A8X6UFT0</accession>